<protein>
    <submittedName>
        <fullName evidence="2">Tail fiber protein</fullName>
    </submittedName>
</protein>
<evidence type="ECO:0000313" key="3">
    <source>
        <dbReference type="Proteomes" id="UP001528850"/>
    </source>
</evidence>
<keyword evidence="3" id="KW-1185">Reference proteome</keyword>
<dbReference type="EMBL" id="JARJJS010000001">
    <property type="protein sequence ID" value="MDF4023756.1"/>
    <property type="molecule type" value="Genomic_DNA"/>
</dbReference>
<proteinExistence type="predicted"/>
<evidence type="ECO:0000259" key="1">
    <source>
        <dbReference type="Pfam" id="PF07484"/>
    </source>
</evidence>
<feature type="domain" description="Phage tail collar" evidence="1">
    <location>
        <begin position="7"/>
        <end position="63"/>
    </location>
</feature>
<dbReference type="Gene3D" id="3.90.1340.10">
    <property type="entry name" value="Phage tail collar domain"/>
    <property type="match status" value="1"/>
</dbReference>
<accession>A0ABT6B6N9</accession>
<dbReference type="InterPro" id="IPR011083">
    <property type="entry name" value="Phage_tail_collar_dom"/>
</dbReference>
<gene>
    <name evidence="2" type="ORF">P3W24_02040</name>
</gene>
<comment type="caution">
    <text evidence="2">The sequence shown here is derived from an EMBL/GenBank/DDBJ whole genome shotgun (WGS) entry which is preliminary data.</text>
</comment>
<dbReference type="Proteomes" id="UP001528850">
    <property type="component" value="Unassembled WGS sequence"/>
</dbReference>
<name>A0ABT6B6N9_9GAMM</name>
<organism evidence="2 3">
    <name type="scientific">Luteibacter sahnii</name>
    <dbReference type="NCBI Taxonomy" id="3021977"/>
    <lineage>
        <taxon>Bacteria</taxon>
        <taxon>Pseudomonadati</taxon>
        <taxon>Pseudomonadota</taxon>
        <taxon>Gammaproteobacteria</taxon>
        <taxon>Lysobacterales</taxon>
        <taxon>Rhodanobacteraceae</taxon>
        <taxon>Luteibacter</taxon>
    </lineage>
</organism>
<dbReference type="Pfam" id="PF07484">
    <property type="entry name" value="Collar"/>
    <property type="match status" value="1"/>
</dbReference>
<reference evidence="2 3" key="1">
    <citation type="journal article" date="2024" name="Curr. Microbiol.">
        <title>Luteibacter sahnii sp. nov., A Novel Yellow-Colored Xanthomonadin Pigment Producing Probiotic Bacterium from Healthy Rice Seed Microbiome.</title>
        <authorList>
            <person name="Jaiswal G."/>
            <person name="Rana R."/>
            <person name="Nayak P.K."/>
            <person name="Chouhan R."/>
            <person name="Gandhi S.G."/>
            <person name="Patel H.K."/>
            <person name="Patil P.B."/>
        </authorList>
    </citation>
    <scope>NUCLEOTIDE SEQUENCE [LARGE SCALE GENOMIC DNA]</scope>
    <source>
        <strain evidence="2 3">PPL201</strain>
    </source>
</reference>
<dbReference type="RefSeq" id="WP_320550803.1">
    <property type="nucleotide sequence ID" value="NZ_JAQLOK010000002.1"/>
</dbReference>
<sequence>MSDQYVGEIRLFGFPRIPQGWLACDGSLQPISQYETLYVLLGTTYGGDGVNTFGLPDLRGQVPVHQGNGLGLTPRPLGSNGGTTTVTLTVAQMPTHNHTMSAVTAAATSNGPNVSMMTAAIVNNAAPPPSPPPADQFYVNPTTVAAVTMAEHTVQGQGGNQPHDNMMPTLTANFCIATVGVFPSQS</sequence>
<dbReference type="InterPro" id="IPR037053">
    <property type="entry name" value="Phage_tail_collar_dom_sf"/>
</dbReference>
<evidence type="ECO:0000313" key="2">
    <source>
        <dbReference type="EMBL" id="MDF4023756.1"/>
    </source>
</evidence>
<dbReference type="SUPFAM" id="SSF88874">
    <property type="entry name" value="Receptor-binding domain of short tail fibre protein gp12"/>
    <property type="match status" value="1"/>
</dbReference>